<dbReference type="AlphaFoldDB" id="A0A939MGW5"/>
<dbReference type="EMBL" id="JAGEMI010000002">
    <property type="protein sequence ID" value="MBO1868903.1"/>
    <property type="molecule type" value="Genomic_DNA"/>
</dbReference>
<evidence type="ECO:0000313" key="1">
    <source>
        <dbReference type="EMBL" id="MBO1868903.1"/>
    </source>
</evidence>
<accession>A0A939MGW5</accession>
<proteinExistence type="predicted"/>
<evidence type="ECO:0000313" key="2">
    <source>
        <dbReference type="EMBL" id="UEM18132.1"/>
    </source>
</evidence>
<organism evidence="1">
    <name type="scientific">Bradyrhizobium barranii subsp. barranii</name>
    <dbReference type="NCBI Taxonomy" id="2823807"/>
    <lineage>
        <taxon>Bacteria</taxon>
        <taxon>Pseudomonadati</taxon>
        <taxon>Pseudomonadota</taxon>
        <taxon>Alphaproteobacteria</taxon>
        <taxon>Hyphomicrobiales</taxon>
        <taxon>Nitrobacteraceae</taxon>
        <taxon>Bradyrhizobium</taxon>
        <taxon>Bradyrhizobium barranii</taxon>
    </lineage>
</organism>
<gene>
    <name evidence="2" type="ORF">J4G43_054125</name>
    <name evidence="1" type="ORF">J4G43_51470</name>
</gene>
<reference evidence="1" key="1">
    <citation type="submission" date="2021-03" db="EMBL/GenBank/DDBJ databases">
        <title>Whole Genome Sequence of Bradyrhizobium sp. Strain 144S4.</title>
        <authorList>
            <person name="Bromfield E.S.P."/>
            <person name="Cloutier S."/>
        </authorList>
    </citation>
    <scope>NUCLEOTIDE SEQUENCE [LARGE SCALE GENOMIC DNA]</scope>
    <source>
        <strain evidence="1">144S4</strain>
    </source>
</reference>
<name>A0A939MGW5_9BRAD</name>
<protein>
    <submittedName>
        <fullName evidence="1">Uncharacterized protein</fullName>
    </submittedName>
</protein>
<keyword evidence="2" id="KW-0614">Plasmid</keyword>
<evidence type="ECO:0000313" key="3">
    <source>
        <dbReference type="Proteomes" id="UP000664702"/>
    </source>
</evidence>
<dbReference type="Proteomes" id="UP000664702">
    <property type="component" value="Plasmid pBb144S4b"/>
</dbReference>
<dbReference type="RefSeq" id="WP_208089645.1">
    <property type="nucleotide sequence ID" value="NZ_CP086138.1"/>
</dbReference>
<dbReference type="KEGG" id="bban:J4G43_054125"/>
<geneLocation type="plasmid" evidence="2 3">
    <name>pBb144S4b</name>
</geneLocation>
<sequence length="177" mass="20119">MLPVIMGHRIAGVVIALNKTEFRMATEGKEELLKALGNPYTTCFHWLVQSVLELMKPNKKETLKFVHENNNDEKEAKASFEFIAKDANPNKVPMRLLFGGKREQMPLQSADILAHEAYKRFKDPDKPERKPWQILRPKIVVVHLGKDNMAKLVQSLEEIVKNTSDQASSAARKNKAS</sequence>
<reference evidence="2 3" key="2">
    <citation type="journal article" date="2022" name="Int. J. Syst. Evol. Microbiol.">
        <title>Strains of Bradyrhizobium barranii sp. nov. associated with legumes native to Canada are symbionts of soybeans and belong to different subspecies (subsp. barranii subsp. nov. and subsp. apii subsp. nov.) and symbiovars (sv. glycinearum and sv. septentrionale).</title>
        <authorList>
            <person name="Bromfield E.S.P."/>
            <person name="Cloutier S."/>
            <person name="Wasai-Hara S."/>
            <person name="Minamisawa K."/>
        </authorList>
    </citation>
    <scope>NUCLEOTIDE SEQUENCE [LARGE SCALE GENOMIC DNA]</scope>
    <source>
        <strain evidence="2 3">144S4</strain>
        <plasmid evidence="3">pBb144S4b</plasmid>
    </source>
</reference>
<dbReference type="EMBL" id="CP086138">
    <property type="protein sequence ID" value="UEM18132.1"/>
    <property type="molecule type" value="Genomic_DNA"/>
</dbReference>